<name>A0AA38CPM4_TAXCH</name>
<dbReference type="InterPro" id="IPR050951">
    <property type="entry name" value="Retrovirus_Pol_polyprotein"/>
</dbReference>
<dbReference type="Gene3D" id="1.10.340.70">
    <property type="match status" value="1"/>
</dbReference>
<dbReference type="AlphaFoldDB" id="A0AA38CPM4"/>
<reference evidence="2 3" key="1">
    <citation type="journal article" date="2021" name="Nat. Plants">
        <title>The Taxus genome provides insights into paclitaxel biosynthesis.</title>
        <authorList>
            <person name="Xiong X."/>
            <person name="Gou J."/>
            <person name="Liao Q."/>
            <person name="Li Y."/>
            <person name="Zhou Q."/>
            <person name="Bi G."/>
            <person name="Li C."/>
            <person name="Du R."/>
            <person name="Wang X."/>
            <person name="Sun T."/>
            <person name="Guo L."/>
            <person name="Liang H."/>
            <person name="Lu P."/>
            <person name="Wu Y."/>
            <person name="Zhang Z."/>
            <person name="Ro D.K."/>
            <person name="Shang Y."/>
            <person name="Huang S."/>
            <person name="Yan J."/>
        </authorList>
    </citation>
    <scope>NUCLEOTIDE SEQUENCE [LARGE SCALE GENOMIC DNA]</scope>
    <source>
        <strain evidence="2">Ta-2019</strain>
    </source>
</reference>
<dbReference type="Gene3D" id="3.30.420.10">
    <property type="entry name" value="Ribonuclease H-like superfamily/Ribonuclease H"/>
    <property type="match status" value="1"/>
</dbReference>
<gene>
    <name evidence="2" type="ORF">KI387_043888</name>
</gene>
<feature type="domain" description="Integrase catalytic" evidence="1">
    <location>
        <begin position="72"/>
        <end position="238"/>
    </location>
</feature>
<dbReference type="Pfam" id="PF00665">
    <property type="entry name" value="rve"/>
    <property type="match status" value="1"/>
</dbReference>
<comment type="caution">
    <text evidence="2">The sequence shown here is derived from an EMBL/GenBank/DDBJ whole genome shotgun (WGS) entry which is preliminary data.</text>
</comment>
<dbReference type="OMA" id="DEVHELC"/>
<dbReference type="SUPFAM" id="SSF53098">
    <property type="entry name" value="Ribonuclease H-like"/>
    <property type="match status" value="1"/>
</dbReference>
<dbReference type="Proteomes" id="UP000824469">
    <property type="component" value="Unassembled WGS sequence"/>
</dbReference>
<keyword evidence="3" id="KW-1185">Reference proteome</keyword>
<dbReference type="InterPro" id="IPR036397">
    <property type="entry name" value="RNaseH_sf"/>
</dbReference>
<protein>
    <recommendedName>
        <fullName evidence="1">Integrase catalytic domain-containing protein</fullName>
    </recommendedName>
</protein>
<dbReference type="EMBL" id="JAHRHJ020000009">
    <property type="protein sequence ID" value="KAH9303526.1"/>
    <property type="molecule type" value="Genomic_DNA"/>
</dbReference>
<dbReference type="GO" id="GO:0015074">
    <property type="term" value="P:DNA integration"/>
    <property type="evidence" value="ECO:0007669"/>
    <property type="project" value="InterPro"/>
</dbReference>
<dbReference type="Pfam" id="PF17921">
    <property type="entry name" value="Integrase_H2C2"/>
    <property type="match status" value="1"/>
</dbReference>
<evidence type="ECO:0000313" key="2">
    <source>
        <dbReference type="EMBL" id="KAH9303526.1"/>
    </source>
</evidence>
<dbReference type="PROSITE" id="PS50994">
    <property type="entry name" value="INTEGRASE"/>
    <property type="match status" value="1"/>
</dbReference>
<dbReference type="PANTHER" id="PTHR37984:SF5">
    <property type="entry name" value="PROTEIN NYNRIN-LIKE"/>
    <property type="match status" value="1"/>
</dbReference>
<evidence type="ECO:0000313" key="3">
    <source>
        <dbReference type="Proteomes" id="UP000824469"/>
    </source>
</evidence>
<dbReference type="InterPro" id="IPR012337">
    <property type="entry name" value="RNaseH-like_sf"/>
</dbReference>
<dbReference type="InterPro" id="IPR041588">
    <property type="entry name" value="Integrase_H2C2"/>
</dbReference>
<dbReference type="InterPro" id="IPR001584">
    <property type="entry name" value="Integrase_cat-core"/>
</dbReference>
<dbReference type="PANTHER" id="PTHR37984">
    <property type="entry name" value="PROTEIN CBG26694"/>
    <property type="match status" value="1"/>
</dbReference>
<accession>A0AA38CPM4</accession>
<dbReference type="GO" id="GO:0003676">
    <property type="term" value="F:nucleic acid binding"/>
    <property type="evidence" value="ECO:0007669"/>
    <property type="project" value="InterPro"/>
</dbReference>
<evidence type="ECO:0000259" key="1">
    <source>
        <dbReference type="PROSITE" id="PS50994"/>
    </source>
</evidence>
<sequence>MLLRCVDTEESKKILHESHSGMCGGHFGGHATTRKIHRMGYFWPTLEHDAVEFVRRCHKCQEFSHEIHMLAQALQPIATPWPFSTWGLDLIGKFSPSSIDGHNFIITATEYFTKWVEAMPLTTVPGSVITKFILNQIICRYGIPQIIISDNGTSFKNDEVHELCNKFKISHHTASLYYPQANGQAEAKNKTLKSILLKTVKENKRDWNLKLYLALWAHRTSIRTPTGATPFSLVFRVEAVLPLEVEIPSLRISLQGILDEDAYREARLSQLESLDEARLDAEQWQRVYADWMCR</sequence>
<organism evidence="2 3">
    <name type="scientific">Taxus chinensis</name>
    <name type="common">Chinese yew</name>
    <name type="synonym">Taxus wallichiana var. chinensis</name>
    <dbReference type="NCBI Taxonomy" id="29808"/>
    <lineage>
        <taxon>Eukaryota</taxon>
        <taxon>Viridiplantae</taxon>
        <taxon>Streptophyta</taxon>
        <taxon>Embryophyta</taxon>
        <taxon>Tracheophyta</taxon>
        <taxon>Spermatophyta</taxon>
        <taxon>Pinopsida</taxon>
        <taxon>Pinidae</taxon>
        <taxon>Conifers II</taxon>
        <taxon>Cupressales</taxon>
        <taxon>Taxaceae</taxon>
        <taxon>Taxus</taxon>
    </lineage>
</organism>
<proteinExistence type="predicted"/>